<organism evidence="1 2">
    <name type="scientific">Flavobacterium agrisoli</name>
    <dbReference type="NCBI Taxonomy" id="2793066"/>
    <lineage>
        <taxon>Bacteria</taxon>
        <taxon>Pseudomonadati</taxon>
        <taxon>Bacteroidota</taxon>
        <taxon>Flavobacteriia</taxon>
        <taxon>Flavobacteriales</taxon>
        <taxon>Flavobacteriaceae</taxon>
        <taxon>Flavobacterium</taxon>
    </lineage>
</organism>
<evidence type="ECO:0000313" key="1">
    <source>
        <dbReference type="EMBL" id="MBK0369913.1"/>
    </source>
</evidence>
<evidence type="ECO:0008006" key="3">
    <source>
        <dbReference type="Google" id="ProtNLM"/>
    </source>
</evidence>
<reference evidence="1" key="1">
    <citation type="submission" date="2020-12" db="EMBL/GenBank/DDBJ databases">
        <title>Bacterial novel species Flavobacterium sp. SE-1-e isolated from soil.</title>
        <authorList>
            <person name="Jung H.-Y."/>
        </authorList>
    </citation>
    <scope>NUCLEOTIDE SEQUENCE</scope>
    <source>
        <strain evidence="1">SE-1-e</strain>
    </source>
</reference>
<dbReference type="RefSeq" id="WP_200105863.1">
    <property type="nucleotide sequence ID" value="NZ_JAEHFV010000003.1"/>
</dbReference>
<comment type="caution">
    <text evidence="1">The sequence shown here is derived from an EMBL/GenBank/DDBJ whole genome shotgun (WGS) entry which is preliminary data.</text>
</comment>
<dbReference type="PROSITE" id="PS51257">
    <property type="entry name" value="PROKAR_LIPOPROTEIN"/>
    <property type="match status" value="1"/>
</dbReference>
<sequence>MKKIATSLLLVLVFIGCQQGVTKTDITKLNGYWEIEKVVRPQGEDKVYGINESFDYFQVDTAGIGIRQKVMPQLNGRFLTNDTHEDVRVKWRQNKTYIDYKTGYAKWSEEIVKLTDTELVLKNDQDKEYHYKKTEKIDLLGDGKTNP</sequence>
<keyword evidence="2" id="KW-1185">Reference proteome</keyword>
<name>A0A934PNY8_9FLAO</name>
<dbReference type="EMBL" id="JAEHFV010000003">
    <property type="protein sequence ID" value="MBK0369913.1"/>
    <property type="molecule type" value="Genomic_DNA"/>
</dbReference>
<proteinExistence type="predicted"/>
<gene>
    <name evidence="1" type="ORF">I5M07_08675</name>
</gene>
<dbReference type="AlphaFoldDB" id="A0A934PNY8"/>
<dbReference type="Proteomes" id="UP000609172">
    <property type="component" value="Unassembled WGS sequence"/>
</dbReference>
<protein>
    <recommendedName>
        <fullName evidence="3">Lipocalin-like protein</fullName>
    </recommendedName>
</protein>
<evidence type="ECO:0000313" key="2">
    <source>
        <dbReference type="Proteomes" id="UP000609172"/>
    </source>
</evidence>
<accession>A0A934PNY8</accession>